<evidence type="ECO:0000256" key="2">
    <source>
        <dbReference type="ARBA" id="ARBA00022840"/>
    </source>
</evidence>
<sequence length="308" mass="36021">MNSILYNFKKIKYNYIMLTNNINKIKKFNKLENKKINFNYNFKKFIYKLYKYCIVNKSKYLWIQCKNCYELNYKKFVKSRINICEYCGYYFKINNLDRIKFLIDKNTWNNIDEYIIFKKKIKNFYKKKIGLIESIQIGIGQLKGINIALGIMDFKFMGGSMGSVVGEKITCLIEYSIYKLLPIILICSSGGARMQEGSLSLMQMTKISSTLYNFQLKKKLFYISILTSPTTGGVTASFGMLGNIIISEPNSYISFAGKRVIEQTLNKKIPEYSQKSEYLFKKGLFDIIVPRNILKNILNELLKLHINI</sequence>
<dbReference type="GO" id="GO:0016743">
    <property type="term" value="F:carboxyl- or carbamoyltransferase activity"/>
    <property type="evidence" value="ECO:0007669"/>
    <property type="project" value="UniProtKB-UniRule"/>
</dbReference>
<keyword evidence="3" id="KW-0862">Zinc</keyword>
<keyword evidence="3 5" id="KW-0808">Transferase</keyword>
<dbReference type="HAMAP" id="MF_01395">
    <property type="entry name" value="AcetylCoA_CT_beta"/>
    <property type="match status" value="1"/>
</dbReference>
<comment type="function">
    <text evidence="3">Component of the acetyl coenzyme A carboxylase (ACC) complex. Biotin carboxylase (BC) catalyzes the carboxylation of biotin on its carrier protein (BCCP) and then the CO(2) group is transferred by the transcarboxylase to acetyl-CoA to form malonyl-CoA.</text>
</comment>
<dbReference type="PANTHER" id="PTHR42995:SF5">
    <property type="entry name" value="ACETYL-COENZYME A CARBOXYLASE CARBOXYL TRANSFERASE SUBUNIT BETA, CHLOROPLASTIC"/>
    <property type="match status" value="1"/>
</dbReference>
<keyword evidence="3" id="KW-0275">Fatty acid biosynthesis</keyword>
<evidence type="ECO:0000256" key="3">
    <source>
        <dbReference type="HAMAP-Rule" id="MF_01395"/>
    </source>
</evidence>
<name>A0A8E7MJN6_9MAGN</name>
<gene>
    <name evidence="3 5" type="primary">accD</name>
</gene>
<dbReference type="GO" id="GO:0009317">
    <property type="term" value="C:acetyl-CoA carboxylase complex"/>
    <property type="evidence" value="ECO:0007669"/>
    <property type="project" value="InterPro"/>
</dbReference>
<evidence type="ECO:0000313" key="5">
    <source>
        <dbReference type="EMBL" id="QVX31453.1"/>
    </source>
</evidence>
<dbReference type="EC" id="2.1.3.15" evidence="3"/>
<dbReference type="EMBL" id="MT834848">
    <property type="protein sequence ID" value="QVX31453.1"/>
    <property type="molecule type" value="Genomic_DNA"/>
</dbReference>
<dbReference type="PANTHER" id="PTHR42995">
    <property type="entry name" value="ACETYL-COENZYME A CARBOXYLASE CARBOXYL TRANSFERASE SUBUNIT BETA, CHLOROPLASTIC"/>
    <property type="match status" value="1"/>
</dbReference>
<feature type="binding site" evidence="3">
    <location>
        <position position="65"/>
    </location>
    <ligand>
        <name>Zn(2+)</name>
        <dbReference type="ChEBI" id="CHEBI:29105"/>
    </ligand>
</feature>
<keyword evidence="3" id="KW-0276">Fatty acid metabolism</keyword>
<comment type="catalytic activity">
    <reaction evidence="3">
        <text>N(6)-carboxybiotinyl-L-lysyl-[protein] + acetyl-CoA = N(6)-biotinyl-L-lysyl-[protein] + malonyl-CoA</text>
        <dbReference type="Rhea" id="RHEA:54728"/>
        <dbReference type="Rhea" id="RHEA-COMP:10505"/>
        <dbReference type="Rhea" id="RHEA-COMP:10506"/>
        <dbReference type="ChEBI" id="CHEBI:57288"/>
        <dbReference type="ChEBI" id="CHEBI:57384"/>
        <dbReference type="ChEBI" id="CHEBI:83144"/>
        <dbReference type="ChEBI" id="CHEBI:83145"/>
        <dbReference type="EC" id="2.1.3.15"/>
    </reaction>
</comment>
<keyword evidence="3" id="KW-0443">Lipid metabolism</keyword>
<dbReference type="AlphaFoldDB" id="A0A8E7MJN6"/>
<comment type="pathway">
    <text evidence="3">Lipid metabolism; malonyl-CoA biosynthesis; malonyl-CoA from acetyl-CoA: step 1/1.</text>
</comment>
<dbReference type="GO" id="GO:0006633">
    <property type="term" value="P:fatty acid biosynthetic process"/>
    <property type="evidence" value="ECO:0007669"/>
    <property type="project" value="UniProtKB-KW"/>
</dbReference>
<feature type="binding site" evidence="3">
    <location>
        <position position="68"/>
    </location>
    <ligand>
        <name>Zn(2+)</name>
        <dbReference type="ChEBI" id="CHEBI:29105"/>
    </ligand>
</feature>
<keyword evidence="3" id="KW-0863">Zinc-finger</keyword>
<comment type="similarity">
    <text evidence="3">Belongs to the AccD/PCCB family.</text>
</comment>
<feature type="zinc finger region" description="C4-type" evidence="3">
    <location>
        <begin position="65"/>
        <end position="87"/>
    </location>
</feature>
<keyword evidence="2 3" id="KW-0067">ATP-binding</keyword>
<dbReference type="GO" id="GO:0003989">
    <property type="term" value="F:acetyl-CoA carboxylase activity"/>
    <property type="evidence" value="ECO:0007669"/>
    <property type="project" value="InterPro"/>
</dbReference>
<dbReference type="GO" id="GO:2001295">
    <property type="term" value="P:malonyl-CoA biosynthetic process"/>
    <property type="evidence" value="ECO:0007669"/>
    <property type="project" value="UniProtKB-UniRule"/>
</dbReference>
<dbReference type="UniPathway" id="UPA00655">
    <property type="reaction ID" value="UER00711"/>
</dbReference>
<feature type="binding site" evidence="3">
    <location>
        <position position="87"/>
    </location>
    <ligand>
        <name>Zn(2+)</name>
        <dbReference type="ChEBI" id="CHEBI:29105"/>
    </ligand>
</feature>
<geneLocation type="plastid" evidence="5"/>
<dbReference type="GO" id="GO:0008270">
    <property type="term" value="F:zinc ion binding"/>
    <property type="evidence" value="ECO:0007669"/>
    <property type="project" value="UniProtKB-UniRule"/>
</dbReference>
<protein>
    <recommendedName>
        <fullName evidence="3">Acetyl-coenzyme A carboxylase carboxyl transferase subunit beta</fullName>
        <shortName evidence="3">ACCase subunit beta</shortName>
        <shortName evidence="3">Acetyl-CoA carboxylase carboxyltransferase subunit beta</shortName>
        <ecNumber evidence="3">2.1.3.15</ecNumber>
    </recommendedName>
</protein>
<keyword evidence="3" id="KW-0444">Lipid biosynthesis</keyword>
<proteinExistence type="inferred from homology"/>
<dbReference type="InterPro" id="IPR034733">
    <property type="entry name" value="AcCoA_carboxyl_beta"/>
</dbReference>
<evidence type="ECO:0000259" key="4">
    <source>
        <dbReference type="Pfam" id="PF01039"/>
    </source>
</evidence>
<keyword evidence="1 3" id="KW-0547">Nucleotide-binding</keyword>
<organism evidence="5">
    <name type="scientific">Lophophytum leandri</name>
    <dbReference type="NCBI Taxonomy" id="1618140"/>
    <lineage>
        <taxon>Eukaryota</taxon>
        <taxon>Viridiplantae</taxon>
        <taxon>Streptophyta</taxon>
        <taxon>Embryophyta</taxon>
        <taxon>Tracheophyta</taxon>
        <taxon>Spermatophyta</taxon>
        <taxon>Magnoliopsida</taxon>
        <taxon>eudicotyledons</taxon>
        <taxon>Gunneridae</taxon>
        <taxon>Pentapetalae</taxon>
        <taxon>Santalales</taxon>
        <taxon>Balanophoraceae</taxon>
        <taxon>Lophophytum</taxon>
    </lineage>
</organism>
<evidence type="ECO:0000256" key="1">
    <source>
        <dbReference type="ARBA" id="ARBA00022741"/>
    </source>
</evidence>
<accession>A0A8E7MJN6</accession>
<dbReference type="GO" id="GO:0009507">
    <property type="term" value="C:chloroplast"/>
    <property type="evidence" value="ECO:0007669"/>
    <property type="project" value="TreeGrafter"/>
</dbReference>
<comment type="cofactor">
    <cofactor evidence="3">
        <name>Zn(2+)</name>
        <dbReference type="ChEBI" id="CHEBI:29105"/>
    </cofactor>
    <text evidence="3">Binds 1 zinc ion per subunit.</text>
</comment>
<keyword evidence="3" id="KW-0479">Metal-binding</keyword>
<feature type="domain" description="Acetyl-coenzyme A carboxylase carboxyl transferase subunit beta" evidence="4">
    <location>
        <begin position="96"/>
        <end position="269"/>
    </location>
</feature>
<dbReference type="Pfam" id="PF01039">
    <property type="entry name" value="Carboxyl_trans"/>
    <property type="match status" value="1"/>
</dbReference>
<reference evidence="5" key="1">
    <citation type="submission" date="2020-08" db="EMBL/GenBank/DDBJ databases">
        <title>Plastomes in the holoparasitic family Balanophoraceae: extremely high AT content, severe gene content reduction, and two independent genetic code changes.</title>
        <authorList>
            <person name="Ceriotti L.F."/>
            <person name="Roulet M.E."/>
            <person name="Sanchez-Puerta M.V."/>
        </authorList>
    </citation>
    <scope>NUCLEOTIDE SEQUENCE</scope>
    <source>
        <tissue evidence="5">Inflorescence</tissue>
    </source>
</reference>
<keyword evidence="5" id="KW-0934">Plastid</keyword>
<dbReference type="InterPro" id="IPR000438">
    <property type="entry name" value="Acetyl_CoA_COase_Trfase_b_su"/>
</dbReference>
<feature type="binding site" evidence="3">
    <location>
        <position position="84"/>
    </location>
    <ligand>
        <name>Zn(2+)</name>
        <dbReference type="ChEBI" id="CHEBI:29105"/>
    </ligand>
</feature>
<dbReference type="GO" id="GO:0005524">
    <property type="term" value="F:ATP binding"/>
    <property type="evidence" value="ECO:0007669"/>
    <property type="project" value="UniProtKB-KW"/>
</dbReference>
<comment type="subunit">
    <text evidence="3">Acetyl-CoA carboxylase is a heterohexamer composed of biotin carboxyl carrier protein (AccB), biotin carboxylase (AccC) and two subunits each of ACCase subunit alpha (AccA) and ACCase subunit beta (AccD).</text>
</comment>